<dbReference type="AlphaFoldDB" id="A0A0F9S0B1"/>
<evidence type="ECO:0000313" key="1">
    <source>
        <dbReference type="EMBL" id="KKN55677.1"/>
    </source>
</evidence>
<protein>
    <submittedName>
        <fullName evidence="1">Uncharacterized protein</fullName>
    </submittedName>
</protein>
<dbReference type="InterPro" id="IPR058630">
    <property type="entry name" value="T4_Y16D"/>
</dbReference>
<proteinExistence type="predicted"/>
<gene>
    <name evidence="1" type="ORF">LCGC14_0579790</name>
</gene>
<sequence length="110" mass="12819">MKKKRKKSQTKGWFNVIHSKKESKKESKKMSEEYIFCAAIRFTESLFTGRHHGECLAKLKANSEQGFLTNDSRFVDRKEALKIATKAGQKINKYNPKDILLSEDERFFKG</sequence>
<organism evidence="1">
    <name type="scientific">marine sediment metagenome</name>
    <dbReference type="NCBI Taxonomy" id="412755"/>
    <lineage>
        <taxon>unclassified sequences</taxon>
        <taxon>metagenomes</taxon>
        <taxon>ecological metagenomes</taxon>
    </lineage>
</organism>
<dbReference type="Pfam" id="PF26092">
    <property type="entry name" value="T4_Y16D"/>
    <property type="match status" value="1"/>
</dbReference>
<accession>A0A0F9S0B1</accession>
<dbReference type="EMBL" id="LAZR01000875">
    <property type="protein sequence ID" value="KKN55677.1"/>
    <property type="molecule type" value="Genomic_DNA"/>
</dbReference>
<comment type="caution">
    <text evidence="1">The sequence shown here is derived from an EMBL/GenBank/DDBJ whole genome shotgun (WGS) entry which is preliminary data.</text>
</comment>
<name>A0A0F9S0B1_9ZZZZ</name>
<reference evidence="1" key="1">
    <citation type="journal article" date="2015" name="Nature">
        <title>Complex archaea that bridge the gap between prokaryotes and eukaryotes.</title>
        <authorList>
            <person name="Spang A."/>
            <person name="Saw J.H."/>
            <person name="Jorgensen S.L."/>
            <person name="Zaremba-Niedzwiedzka K."/>
            <person name="Martijn J."/>
            <person name="Lind A.E."/>
            <person name="van Eijk R."/>
            <person name="Schleper C."/>
            <person name="Guy L."/>
            <person name="Ettema T.J."/>
        </authorList>
    </citation>
    <scope>NUCLEOTIDE SEQUENCE</scope>
</reference>